<gene>
    <name evidence="1" type="ORF">ACFQQL_09410</name>
</gene>
<dbReference type="Pfam" id="PF11248">
    <property type="entry name" value="DUF3046"/>
    <property type="match status" value="1"/>
</dbReference>
<dbReference type="EMBL" id="JBHTCQ010000001">
    <property type="protein sequence ID" value="MFC7405323.1"/>
    <property type="molecule type" value="Genomic_DNA"/>
</dbReference>
<evidence type="ECO:0000313" key="1">
    <source>
        <dbReference type="EMBL" id="MFC7405323.1"/>
    </source>
</evidence>
<keyword evidence="2" id="KW-1185">Reference proteome</keyword>
<evidence type="ECO:0000313" key="2">
    <source>
        <dbReference type="Proteomes" id="UP001596455"/>
    </source>
</evidence>
<dbReference type="RefSeq" id="WP_382393544.1">
    <property type="nucleotide sequence ID" value="NZ_JBHTCQ010000001.1"/>
</dbReference>
<accession>A0ABW2QD26</accession>
<sequence length="75" mass="8549">MRHSEFWQVVDEVLGETYGRSVAQDLVLPGAGGRTAVEALDAGVPPRRVWDAVCDELELGETARWHHRIDPRRRR</sequence>
<name>A0ABW2QD26_9MICO</name>
<comment type="caution">
    <text evidence="1">The sequence shown here is derived from an EMBL/GenBank/DDBJ whole genome shotgun (WGS) entry which is preliminary data.</text>
</comment>
<dbReference type="InterPro" id="IPR021408">
    <property type="entry name" value="DUF3046"/>
</dbReference>
<proteinExistence type="predicted"/>
<dbReference type="Proteomes" id="UP001596455">
    <property type="component" value="Unassembled WGS sequence"/>
</dbReference>
<protein>
    <submittedName>
        <fullName evidence="1">DUF3046 domain-containing protein</fullName>
    </submittedName>
</protein>
<organism evidence="1 2">
    <name type="scientific">Georgenia alba</name>
    <dbReference type="NCBI Taxonomy" id="2233858"/>
    <lineage>
        <taxon>Bacteria</taxon>
        <taxon>Bacillati</taxon>
        <taxon>Actinomycetota</taxon>
        <taxon>Actinomycetes</taxon>
        <taxon>Micrococcales</taxon>
        <taxon>Bogoriellaceae</taxon>
        <taxon>Georgenia</taxon>
    </lineage>
</organism>
<reference evidence="2" key="1">
    <citation type="journal article" date="2019" name="Int. J. Syst. Evol. Microbiol.">
        <title>The Global Catalogue of Microorganisms (GCM) 10K type strain sequencing project: providing services to taxonomists for standard genome sequencing and annotation.</title>
        <authorList>
            <consortium name="The Broad Institute Genomics Platform"/>
            <consortium name="The Broad Institute Genome Sequencing Center for Infectious Disease"/>
            <person name="Wu L."/>
            <person name="Ma J."/>
        </authorList>
    </citation>
    <scope>NUCLEOTIDE SEQUENCE [LARGE SCALE GENOMIC DNA]</scope>
    <source>
        <strain evidence="2">JCM 1490</strain>
    </source>
</reference>